<evidence type="ECO:0000313" key="2">
    <source>
        <dbReference type="Proteomes" id="UP001153954"/>
    </source>
</evidence>
<accession>A0AAU9V5D7</accession>
<comment type="caution">
    <text evidence="1">The sequence shown here is derived from an EMBL/GenBank/DDBJ whole genome shotgun (WGS) entry which is preliminary data.</text>
</comment>
<protein>
    <submittedName>
        <fullName evidence="1">Uncharacterized protein</fullName>
    </submittedName>
</protein>
<organism evidence="1 2">
    <name type="scientific">Euphydryas editha</name>
    <name type="common">Edith's checkerspot</name>
    <dbReference type="NCBI Taxonomy" id="104508"/>
    <lineage>
        <taxon>Eukaryota</taxon>
        <taxon>Metazoa</taxon>
        <taxon>Ecdysozoa</taxon>
        <taxon>Arthropoda</taxon>
        <taxon>Hexapoda</taxon>
        <taxon>Insecta</taxon>
        <taxon>Pterygota</taxon>
        <taxon>Neoptera</taxon>
        <taxon>Endopterygota</taxon>
        <taxon>Lepidoptera</taxon>
        <taxon>Glossata</taxon>
        <taxon>Ditrysia</taxon>
        <taxon>Papilionoidea</taxon>
        <taxon>Nymphalidae</taxon>
        <taxon>Nymphalinae</taxon>
        <taxon>Euphydryas</taxon>
    </lineage>
</organism>
<gene>
    <name evidence="1" type="ORF">EEDITHA_LOCUS19643</name>
</gene>
<reference evidence="1" key="1">
    <citation type="submission" date="2022-03" db="EMBL/GenBank/DDBJ databases">
        <authorList>
            <person name="Tunstrom K."/>
        </authorList>
    </citation>
    <scope>NUCLEOTIDE SEQUENCE</scope>
</reference>
<keyword evidence="2" id="KW-1185">Reference proteome</keyword>
<dbReference type="AlphaFoldDB" id="A0AAU9V5D7"/>
<proteinExistence type="predicted"/>
<evidence type="ECO:0000313" key="1">
    <source>
        <dbReference type="EMBL" id="CAH2105379.1"/>
    </source>
</evidence>
<sequence length="255" mass="30035">MTREEKNMDKQSVKLCPYFTASALYFETKLAVHNFTVYNLGTDDVTCYWFDETTCDLKATTYASFFVDYVTNLLDEDAKDLLIWTDGCTSQNRNRDTHRWRWTPVHSLVERKLKNIEIFLPSQYATLTKQARKKPSPYRVIQPDHTFFKDYGFKEYQVYDSIQPGRTAVDDCVVNLLVLKYNPDGTIQYKKHFNDDLTLLPRRPRNIITLANSVPLLFSSRVPILESIYLHFQQLKNVIPVDCHQFYDNLPFKKK</sequence>
<name>A0AAU9V5D7_EUPED</name>
<dbReference type="EMBL" id="CAKOGL010000028">
    <property type="protein sequence ID" value="CAH2105379.1"/>
    <property type="molecule type" value="Genomic_DNA"/>
</dbReference>
<dbReference type="Proteomes" id="UP001153954">
    <property type="component" value="Unassembled WGS sequence"/>
</dbReference>